<dbReference type="EMBL" id="UGHD01000004">
    <property type="protein sequence ID" value="STO98970.1"/>
    <property type="molecule type" value="Genomic_DNA"/>
</dbReference>
<proteinExistence type="predicted"/>
<protein>
    <submittedName>
        <fullName evidence="2">Uncharacterized protein</fullName>
    </submittedName>
</protein>
<dbReference type="AlphaFoldDB" id="A0A377J8Y3"/>
<evidence type="ECO:0000313" key="2">
    <source>
        <dbReference type="EMBL" id="STO98970.1"/>
    </source>
</evidence>
<evidence type="ECO:0000256" key="1">
    <source>
        <dbReference type="SAM" id="MobiDB-lite"/>
    </source>
</evidence>
<gene>
    <name evidence="2" type="ORF">NCTC11645_03767</name>
</gene>
<feature type="compositionally biased region" description="Low complexity" evidence="1">
    <location>
        <begin position="355"/>
        <end position="365"/>
    </location>
</feature>
<organism evidence="2 3">
    <name type="scientific">Grimontia hollisae</name>
    <name type="common">Vibrio hollisae</name>
    <dbReference type="NCBI Taxonomy" id="673"/>
    <lineage>
        <taxon>Bacteria</taxon>
        <taxon>Pseudomonadati</taxon>
        <taxon>Pseudomonadota</taxon>
        <taxon>Gammaproteobacteria</taxon>
        <taxon>Vibrionales</taxon>
        <taxon>Vibrionaceae</taxon>
        <taxon>Grimontia</taxon>
    </lineage>
</organism>
<accession>A0A377J8Y3</accession>
<dbReference type="Proteomes" id="UP000254512">
    <property type="component" value="Unassembled WGS sequence"/>
</dbReference>
<dbReference type="RefSeq" id="WP_115660404.1">
    <property type="nucleotide sequence ID" value="NZ_UGHD01000004.1"/>
</dbReference>
<name>A0A377J8Y3_GRIHO</name>
<sequence length="439" mass="48439">MLNVNLNTTNQNTATPPLTVTAQESSLPEPVMTLLNDTTKLEAPYSPETLQALLQKQKAALRSTPPNPGNVESNISDAMLEAIDKSAVDLEIISMWSEGGQAGFQAALELIGQPLLNLKNPQNSQLEDILQLAMLDLLIHAKEYGVDKNKDFMQKLSFCLEYIGTGQHNSWVEALPPNTNMSADATNGIAQNRLLNMAKDVWAKMAELVSNGTADKNSLIYRAMSKLANSTVEKNTSFPSALEALLKTDASSTSELKPSGYFDPTKGGWITTKNNSMSPLMRLVFLSNMLKDDPEMSKGTLETILTGTLEEVNKLTPSQGNGSTKYEHVYDYINKFGDPNQHTPGKMGWQNSSYGENGNGNTTNGKRPSGVDIALDFDGSLNADWLNDLYQNYPQRVLGDEDIKEINRIGDNVKMIMQSLKYWYQILRDERVAIARNMS</sequence>
<feature type="region of interest" description="Disordered" evidence="1">
    <location>
        <begin position="341"/>
        <end position="367"/>
    </location>
</feature>
<reference evidence="2 3" key="1">
    <citation type="submission" date="2018-06" db="EMBL/GenBank/DDBJ databases">
        <authorList>
            <consortium name="Pathogen Informatics"/>
            <person name="Doyle S."/>
        </authorList>
    </citation>
    <scope>NUCLEOTIDE SEQUENCE [LARGE SCALE GENOMIC DNA]</scope>
    <source>
        <strain evidence="2 3">NCTC11645</strain>
    </source>
</reference>
<evidence type="ECO:0000313" key="3">
    <source>
        <dbReference type="Proteomes" id="UP000254512"/>
    </source>
</evidence>